<reference evidence="2 3" key="1">
    <citation type="submission" date="2020-10" db="EMBL/GenBank/DDBJ databases">
        <title>Sequencing the genomes of 1000 actinobacteria strains.</title>
        <authorList>
            <person name="Klenk H.-P."/>
        </authorList>
    </citation>
    <scope>NUCLEOTIDE SEQUENCE [LARGE SCALE GENOMIC DNA]</scope>
    <source>
        <strain evidence="2 3">DSM 43173</strain>
    </source>
</reference>
<keyword evidence="3" id="KW-1185">Reference proteome</keyword>
<protein>
    <recommendedName>
        <fullName evidence="4">Secreted protein</fullName>
    </recommendedName>
</protein>
<feature type="chain" id="PRO_5046383960" description="Secreted protein" evidence="1">
    <location>
        <begin position="25"/>
        <end position="100"/>
    </location>
</feature>
<evidence type="ECO:0000313" key="2">
    <source>
        <dbReference type="EMBL" id="MBE1581823.1"/>
    </source>
</evidence>
<sequence length="100" mass="10458">MRSILAVLTVAATAVTLTATPASAASGSVIVRTLGEATWGIGDPRPSECHDLGPGFHAVINETDGPLLVFPDHACDGEAILVHAWDNTEYGLHYSFQALT</sequence>
<organism evidence="2 3">
    <name type="scientific">Nonomuraea angiospora</name>
    <dbReference type="NCBI Taxonomy" id="46172"/>
    <lineage>
        <taxon>Bacteria</taxon>
        <taxon>Bacillati</taxon>
        <taxon>Actinomycetota</taxon>
        <taxon>Actinomycetes</taxon>
        <taxon>Streptosporangiales</taxon>
        <taxon>Streptosporangiaceae</taxon>
        <taxon>Nonomuraea</taxon>
    </lineage>
</organism>
<evidence type="ECO:0008006" key="4">
    <source>
        <dbReference type="Google" id="ProtNLM"/>
    </source>
</evidence>
<dbReference type="Proteomes" id="UP000633509">
    <property type="component" value="Unassembled WGS sequence"/>
</dbReference>
<evidence type="ECO:0000256" key="1">
    <source>
        <dbReference type="SAM" id="SignalP"/>
    </source>
</evidence>
<accession>A0ABR9LMF8</accession>
<comment type="caution">
    <text evidence="2">The sequence shown here is derived from an EMBL/GenBank/DDBJ whole genome shotgun (WGS) entry which is preliminary data.</text>
</comment>
<proteinExistence type="predicted"/>
<dbReference type="RefSeq" id="WP_192783208.1">
    <property type="nucleotide sequence ID" value="NZ_JADBEK010000001.1"/>
</dbReference>
<gene>
    <name evidence="2" type="ORF">H4W80_000081</name>
</gene>
<keyword evidence="1" id="KW-0732">Signal</keyword>
<name>A0ABR9LMF8_9ACTN</name>
<evidence type="ECO:0000313" key="3">
    <source>
        <dbReference type="Proteomes" id="UP000633509"/>
    </source>
</evidence>
<feature type="signal peptide" evidence="1">
    <location>
        <begin position="1"/>
        <end position="24"/>
    </location>
</feature>
<dbReference type="EMBL" id="JADBEK010000001">
    <property type="protein sequence ID" value="MBE1581823.1"/>
    <property type="molecule type" value="Genomic_DNA"/>
</dbReference>